<dbReference type="RefSeq" id="WP_345638162.1">
    <property type="nucleotide sequence ID" value="NZ_BAABJQ010000040.1"/>
</dbReference>
<dbReference type="Proteomes" id="UP001501570">
    <property type="component" value="Unassembled WGS sequence"/>
</dbReference>
<reference evidence="2" key="1">
    <citation type="journal article" date="2019" name="Int. J. Syst. Evol. Microbiol.">
        <title>The Global Catalogue of Microorganisms (GCM) 10K type strain sequencing project: providing services to taxonomists for standard genome sequencing and annotation.</title>
        <authorList>
            <consortium name="The Broad Institute Genomics Platform"/>
            <consortium name="The Broad Institute Genome Sequencing Center for Infectious Disease"/>
            <person name="Wu L."/>
            <person name="Ma J."/>
        </authorList>
    </citation>
    <scope>NUCLEOTIDE SEQUENCE [LARGE SCALE GENOMIC DNA]</scope>
    <source>
        <strain evidence="2">JCM 18304</strain>
    </source>
</reference>
<evidence type="ECO:0000313" key="2">
    <source>
        <dbReference type="Proteomes" id="UP001501570"/>
    </source>
</evidence>
<keyword evidence="2" id="KW-1185">Reference proteome</keyword>
<sequence length="64" mass="6972">MDWGTISELATAAGTLVLAPGTGARRSRAGGQRMITRFVLTPIGDDDWLAAMARHRHLDRAEPR</sequence>
<organism evidence="1 2">
    <name type="scientific">Rugosimonospora acidiphila</name>
    <dbReference type="NCBI Taxonomy" id="556531"/>
    <lineage>
        <taxon>Bacteria</taxon>
        <taxon>Bacillati</taxon>
        <taxon>Actinomycetota</taxon>
        <taxon>Actinomycetes</taxon>
        <taxon>Micromonosporales</taxon>
        <taxon>Micromonosporaceae</taxon>
        <taxon>Rugosimonospora</taxon>
    </lineage>
</organism>
<accession>A0ABP9SNU2</accession>
<dbReference type="EMBL" id="BAABJQ010000040">
    <property type="protein sequence ID" value="GAA5199843.1"/>
    <property type="molecule type" value="Genomic_DNA"/>
</dbReference>
<gene>
    <name evidence="1" type="ORF">GCM10023322_76370</name>
</gene>
<comment type="caution">
    <text evidence="1">The sequence shown here is derived from an EMBL/GenBank/DDBJ whole genome shotgun (WGS) entry which is preliminary data.</text>
</comment>
<proteinExistence type="predicted"/>
<evidence type="ECO:0000313" key="1">
    <source>
        <dbReference type="EMBL" id="GAA5199843.1"/>
    </source>
</evidence>
<protein>
    <submittedName>
        <fullName evidence="1">Uncharacterized protein</fullName>
    </submittedName>
</protein>
<name>A0ABP9SNU2_9ACTN</name>